<name>A0A7W0C8G4_9BACT</name>
<organism evidence="2 3">
    <name type="scientific">Desulfosalsimonas propionicica</name>
    <dbReference type="NCBI Taxonomy" id="332175"/>
    <lineage>
        <taxon>Bacteria</taxon>
        <taxon>Pseudomonadati</taxon>
        <taxon>Thermodesulfobacteriota</taxon>
        <taxon>Desulfobacteria</taxon>
        <taxon>Desulfobacterales</taxon>
        <taxon>Desulfosalsimonadaceae</taxon>
        <taxon>Desulfosalsimonas</taxon>
    </lineage>
</organism>
<proteinExistence type="predicted"/>
<protein>
    <recommendedName>
        <fullName evidence="1">MEDS domain-containing protein</fullName>
    </recommendedName>
</protein>
<sequence>MVKKTRKVSLGVADEPFDEGRHIIYVYRDDAERKKTMARFFRQGLAENDRLLYMVDDISSAEMVKELQELGVDTDARINDFDLYPGHYACCPDAYFSAEFMLGVVARYYQSAMDQGYAGARGIGEMSWALEENRAHLEDLLVYEARLNRVLQNHPLTTVCQYDASRFDPAVIMDMLTIHPLMIVRGQLVKNPGFMEPERFLEKYRSQNTMDHA</sequence>
<dbReference type="EMBL" id="JACDUS010000003">
    <property type="protein sequence ID" value="MBA2881111.1"/>
    <property type="molecule type" value="Genomic_DNA"/>
</dbReference>
<evidence type="ECO:0000313" key="3">
    <source>
        <dbReference type="Proteomes" id="UP000525298"/>
    </source>
</evidence>
<dbReference type="RefSeq" id="WP_181550765.1">
    <property type="nucleotide sequence ID" value="NZ_JACDUS010000003.1"/>
</dbReference>
<dbReference type="AlphaFoldDB" id="A0A7W0C8G4"/>
<comment type="caution">
    <text evidence="2">The sequence shown here is derived from an EMBL/GenBank/DDBJ whole genome shotgun (WGS) entry which is preliminary data.</text>
</comment>
<dbReference type="Pfam" id="PF14417">
    <property type="entry name" value="MEDS"/>
    <property type="match status" value="1"/>
</dbReference>
<dbReference type="Proteomes" id="UP000525298">
    <property type="component" value="Unassembled WGS sequence"/>
</dbReference>
<dbReference type="InterPro" id="IPR025847">
    <property type="entry name" value="MEDS_domain"/>
</dbReference>
<keyword evidence="3" id="KW-1185">Reference proteome</keyword>
<evidence type="ECO:0000259" key="1">
    <source>
        <dbReference type="Pfam" id="PF14417"/>
    </source>
</evidence>
<accession>A0A7W0C8G4</accession>
<gene>
    <name evidence="2" type="ORF">HNR65_001437</name>
</gene>
<reference evidence="2 3" key="1">
    <citation type="submission" date="2020-07" db="EMBL/GenBank/DDBJ databases">
        <title>Genomic Encyclopedia of Type Strains, Phase IV (KMG-IV): sequencing the most valuable type-strain genomes for metagenomic binning, comparative biology and taxonomic classification.</title>
        <authorList>
            <person name="Goeker M."/>
        </authorList>
    </citation>
    <scope>NUCLEOTIDE SEQUENCE [LARGE SCALE GENOMIC DNA]</scope>
    <source>
        <strain evidence="2 3">DSM 17721</strain>
    </source>
</reference>
<feature type="domain" description="MEDS" evidence="1">
    <location>
        <begin position="21"/>
        <end position="180"/>
    </location>
</feature>
<evidence type="ECO:0000313" key="2">
    <source>
        <dbReference type="EMBL" id="MBA2881111.1"/>
    </source>
</evidence>